<name>A0A1H6T0D6_9GAMM</name>
<keyword evidence="8" id="KW-0406">Ion transport</keyword>
<dbReference type="PRINTS" id="PR00123">
    <property type="entry name" value="ATPASEA"/>
</dbReference>
<keyword evidence="9 11" id="KW-0472">Membrane</keyword>
<evidence type="ECO:0000256" key="4">
    <source>
        <dbReference type="ARBA" id="ARBA00022547"/>
    </source>
</evidence>
<evidence type="ECO:0000256" key="8">
    <source>
        <dbReference type="ARBA" id="ARBA00023065"/>
    </source>
</evidence>
<dbReference type="Proteomes" id="UP000199250">
    <property type="component" value="Unassembled WGS sequence"/>
</dbReference>
<dbReference type="EMBL" id="FNYQ01000016">
    <property type="protein sequence ID" value="SEI69252.1"/>
    <property type="molecule type" value="Genomic_DNA"/>
</dbReference>
<dbReference type="GO" id="GO:0045259">
    <property type="term" value="C:proton-transporting ATP synthase complex"/>
    <property type="evidence" value="ECO:0007669"/>
    <property type="project" value="UniProtKB-KW"/>
</dbReference>
<dbReference type="InterPro" id="IPR035908">
    <property type="entry name" value="F0_ATP_A_sf"/>
</dbReference>
<reference evidence="12 13" key="1">
    <citation type="submission" date="2016-10" db="EMBL/GenBank/DDBJ databases">
        <authorList>
            <person name="de Groot N.N."/>
        </authorList>
    </citation>
    <scope>NUCLEOTIDE SEQUENCE [LARGE SCALE GENOMIC DNA]</scope>
    <source>
        <strain evidence="12 13">DSM 373</strain>
    </source>
</reference>
<evidence type="ECO:0000256" key="11">
    <source>
        <dbReference type="SAM" id="Phobius"/>
    </source>
</evidence>
<dbReference type="GO" id="GO:0046933">
    <property type="term" value="F:proton-transporting ATP synthase activity, rotational mechanism"/>
    <property type="evidence" value="ECO:0007669"/>
    <property type="project" value="TreeGrafter"/>
</dbReference>
<evidence type="ECO:0000313" key="12">
    <source>
        <dbReference type="EMBL" id="SEI69252.1"/>
    </source>
</evidence>
<keyword evidence="4" id="KW-0138">CF(0)</keyword>
<dbReference type="PANTHER" id="PTHR42823:SF3">
    <property type="entry name" value="ATP SYNTHASE SUBUNIT A, CHLOROPLASTIC"/>
    <property type="match status" value="1"/>
</dbReference>
<comment type="subcellular location">
    <subcellularLocation>
        <location evidence="1">Membrane</location>
        <topology evidence="1">Multi-pass membrane protein</topology>
    </subcellularLocation>
</comment>
<evidence type="ECO:0000256" key="9">
    <source>
        <dbReference type="ARBA" id="ARBA00023136"/>
    </source>
</evidence>
<keyword evidence="5 11" id="KW-0812">Transmembrane</keyword>
<evidence type="ECO:0000313" key="13">
    <source>
        <dbReference type="Proteomes" id="UP000199250"/>
    </source>
</evidence>
<dbReference type="Gene3D" id="1.20.120.220">
    <property type="entry name" value="ATP synthase, F0 complex, subunit A"/>
    <property type="match status" value="1"/>
</dbReference>
<keyword evidence="10" id="KW-0066">ATP synthesis</keyword>
<evidence type="ECO:0000256" key="10">
    <source>
        <dbReference type="ARBA" id="ARBA00023310"/>
    </source>
</evidence>
<evidence type="ECO:0000256" key="6">
    <source>
        <dbReference type="ARBA" id="ARBA00022781"/>
    </source>
</evidence>
<evidence type="ECO:0000256" key="2">
    <source>
        <dbReference type="ARBA" id="ARBA00006810"/>
    </source>
</evidence>
<dbReference type="InterPro" id="IPR000568">
    <property type="entry name" value="ATP_synth_F0_asu"/>
</dbReference>
<dbReference type="SUPFAM" id="SSF81336">
    <property type="entry name" value="F1F0 ATP synthase subunit A"/>
    <property type="match status" value="1"/>
</dbReference>
<sequence length="113" mass="11969">MLVASIGYGIAGQGLRGYLRTFAEPSWVMIPLNIVEQLTRTFSLLVRLFGNIMSGVFVLGIALSLAGLLVPIPFMALDLLTGAIQAYIFSMLAMVFIGAAVQGHVGPPSASKE</sequence>
<gene>
    <name evidence="12" type="ORF">SAMN04244572_01349</name>
</gene>
<keyword evidence="7 11" id="KW-1133">Transmembrane helix</keyword>
<evidence type="ECO:0000256" key="3">
    <source>
        <dbReference type="ARBA" id="ARBA00022448"/>
    </source>
</evidence>
<feature type="transmembrane region" description="Helical" evidence="11">
    <location>
        <begin position="48"/>
        <end position="72"/>
    </location>
</feature>
<accession>A0A1H6T0D6</accession>
<feature type="transmembrane region" description="Helical" evidence="11">
    <location>
        <begin position="84"/>
        <end position="105"/>
    </location>
</feature>
<evidence type="ECO:0000256" key="1">
    <source>
        <dbReference type="ARBA" id="ARBA00004141"/>
    </source>
</evidence>
<comment type="similarity">
    <text evidence="2">Belongs to the ATPase A chain family.</text>
</comment>
<dbReference type="CDD" id="cd00310">
    <property type="entry name" value="ATP-synt_Fo_a_6"/>
    <property type="match status" value="1"/>
</dbReference>
<organism evidence="12 13">
    <name type="scientific">Azotobacter beijerinckii</name>
    <dbReference type="NCBI Taxonomy" id="170623"/>
    <lineage>
        <taxon>Bacteria</taxon>
        <taxon>Pseudomonadati</taxon>
        <taxon>Pseudomonadota</taxon>
        <taxon>Gammaproteobacteria</taxon>
        <taxon>Pseudomonadales</taxon>
        <taxon>Pseudomonadaceae</taxon>
        <taxon>Azotobacter</taxon>
    </lineage>
</organism>
<dbReference type="GO" id="GO:0042777">
    <property type="term" value="P:proton motive force-driven plasma membrane ATP synthesis"/>
    <property type="evidence" value="ECO:0007669"/>
    <property type="project" value="TreeGrafter"/>
</dbReference>
<dbReference type="Pfam" id="PF00119">
    <property type="entry name" value="ATP-synt_A"/>
    <property type="match status" value="1"/>
</dbReference>
<evidence type="ECO:0000256" key="5">
    <source>
        <dbReference type="ARBA" id="ARBA00022692"/>
    </source>
</evidence>
<dbReference type="InterPro" id="IPR045082">
    <property type="entry name" value="ATP_syn_F0_a_bact/chloroplast"/>
</dbReference>
<protein>
    <submittedName>
        <fullName evidence="12">ATP synthase A chain</fullName>
    </submittedName>
</protein>
<keyword evidence="3" id="KW-0813">Transport</keyword>
<dbReference type="GO" id="GO:0005886">
    <property type="term" value="C:plasma membrane"/>
    <property type="evidence" value="ECO:0007669"/>
    <property type="project" value="TreeGrafter"/>
</dbReference>
<proteinExistence type="inferred from homology"/>
<dbReference type="PANTHER" id="PTHR42823">
    <property type="entry name" value="ATP SYNTHASE SUBUNIT A, CHLOROPLASTIC"/>
    <property type="match status" value="1"/>
</dbReference>
<keyword evidence="6" id="KW-0375">Hydrogen ion transport</keyword>
<dbReference type="AlphaFoldDB" id="A0A1H6T0D6"/>
<evidence type="ECO:0000256" key="7">
    <source>
        <dbReference type="ARBA" id="ARBA00022989"/>
    </source>
</evidence>